<dbReference type="PANTHER" id="PTHR33096">
    <property type="entry name" value="CXC2 DOMAIN-CONTAINING PROTEIN"/>
    <property type="match status" value="1"/>
</dbReference>
<evidence type="ECO:0000259" key="3">
    <source>
        <dbReference type="Pfam" id="PF18802"/>
    </source>
</evidence>
<evidence type="ECO:0000256" key="2">
    <source>
        <dbReference type="SAM" id="MobiDB-lite"/>
    </source>
</evidence>
<reference evidence="4" key="1">
    <citation type="journal article" date="2020" name="Nat. Commun.">
        <title>Large-scale genome sequencing of mycorrhizal fungi provides insights into the early evolution of symbiotic traits.</title>
        <authorList>
            <person name="Miyauchi S."/>
            <person name="Kiss E."/>
            <person name="Kuo A."/>
            <person name="Drula E."/>
            <person name="Kohler A."/>
            <person name="Sanchez-Garcia M."/>
            <person name="Morin E."/>
            <person name="Andreopoulos B."/>
            <person name="Barry K.W."/>
            <person name="Bonito G."/>
            <person name="Buee M."/>
            <person name="Carver A."/>
            <person name="Chen C."/>
            <person name="Cichocki N."/>
            <person name="Clum A."/>
            <person name="Culley D."/>
            <person name="Crous P.W."/>
            <person name="Fauchery L."/>
            <person name="Girlanda M."/>
            <person name="Hayes R.D."/>
            <person name="Keri Z."/>
            <person name="LaButti K."/>
            <person name="Lipzen A."/>
            <person name="Lombard V."/>
            <person name="Magnuson J."/>
            <person name="Maillard F."/>
            <person name="Murat C."/>
            <person name="Nolan M."/>
            <person name="Ohm R.A."/>
            <person name="Pangilinan J."/>
            <person name="Pereira M.F."/>
            <person name="Perotto S."/>
            <person name="Peter M."/>
            <person name="Pfister S."/>
            <person name="Riley R."/>
            <person name="Sitrit Y."/>
            <person name="Stielow J.B."/>
            <person name="Szollosi G."/>
            <person name="Zifcakova L."/>
            <person name="Stursova M."/>
            <person name="Spatafora J.W."/>
            <person name="Tedersoo L."/>
            <person name="Vaario L.M."/>
            <person name="Yamada A."/>
            <person name="Yan M."/>
            <person name="Wang P."/>
            <person name="Xu J."/>
            <person name="Bruns T."/>
            <person name="Baldrian P."/>
            <person name="Vilgalys R."/>
            <person name="Dunand C."/>
            <person name="Henrissat B."/>
            <person name="Grigoriev I.V."/>
            <person name="Hibbett D."/>
            <person name="Nagy L.G."/>
            <person name="Martin F.M."/>
        </authorList>
    </citation>
    <scope>NUCLEOTIDE SEQUENCE</scope>
    <source>
        <strain evidence="4">UP504</strain>
    </source>
</reference>
<keyword evidence="1" id="KW-0175">Coiled coil</keyword>
<feature type="compositionally biased region" description="Basic and acidic residues" evidence="2">
    <location>
        <begin position="281"/>
        <end position="290"/>
    </location>
</feature>
<protein>
    <recommendedName>
        <fullName evidence="3">CxC1-like cysteine cluster associated with KDZ transposases domain-containing protein</fullName>
    </recommendedName>
</protein>
<feature type="coiled-coil region" evidence="1">
    <location>
        <begin position="513"/>
        <end position="560"/>
    </location>
</feature>
<proteinExistence type="predicted"/>
<dbReference type="Pfam" id="PF18802">
    <property type="entry name" value="CxC1"/>
    <property type="match status" value="1"/>
</dbReference>
<organism evidence="4 5">
    <name type="scientific">Hydnum rufescens UP504</name>
    <dbReference type="NCBI Taxonomy" id="1448309"/>
    <lineage>
        <taxon>Eukaryota</taxon>
        <taxon>Fungi</taxon>
        <taxon>Dikarya</taxon>
        <taxon>Basidiomycota</taxon>
        <taxon>Agaricomycotina</taxon>
        <taxon>Agaricomycetes</taxon>
        <taxon>Cantharellales</taxon>
        <taxon>Hydnaceae</taxon>
        <taxon>Hydnum</taxon>
    </lineage>
</organism>
<keyword evidence="5" id="KW-1185">Reference proteome</keyword>
<evidence type="ECO:0000313" key="5">
    <source>
        <dbReference type="Proteomes" id="UP000886523"/>
    </source>
</evidence>
<dbReference type="InterPro" id="IPR041320">
    <property type="entry name" value="CxC1"/>
</dbReference>
<feature type="domain" description="CxC1-like cysteine cluster associated with KDZ transposases" evidence="3">
    <location>
        <begin position="83"/>
        <end position="157"/>
    </location>
</feature>
<dbReference type="InterPro" id="IPR040521">
    <property type="entry name" value="KDZ"/>
</dbReference>
<dbReference type="Proteomes" id="UP000886523">
    <property type="component" value="Unassembled WGS sequence"/>
</dbReference>
<accession>A0A9P6AHR0</accession>
<dbReference type="AlphaFoldDB" id="A0A9P6AHR0"/>
<gene>
    <name evidence="4" type="ORF">BS47DRAFT_1399835</name>
</gene>
<dbReference type="OrthoDB" id="2505969at2759"/>
<dbReference type="Pfam" id="PF18758">
    <property type="entry name" value="KDZ"/>
    <property type="match status" value="1"/>
</dbReference>
<evidence type="ECO:0000256" key="1">
    <source>
        <dbReference type="SAM" id="Coils"/>
    </source>
</evidence>
<sequence>MSRIRQAISSCTSKTCTGSSLEFHHAPLINMALHGLQAAGSETDHVNIHRVFAMFLPLCPHFTGGLRLHGLYVAISQCFHSLSLIKHSDLQDITLAVCQCQPAATQLIQHGVFPCAPVWPSLAVSLDMLEFVAELFVHVAPNERAWAATLEKYLNVRGYQFAAKDSLRRRFANALSHYQMLVRLVDIEISKIVDLNRTSAECLPSHCTLDEVTPVNERIYQNAHNYIAPLVPRHEPSLYLQSRCPLCFGGNHTEQLGLLVSCIVCIDANFQLKCNRDLDRRMGHKGETGTRDPLASRTASKRKVAEMTEDDAANEEDRVEPRMTLPASALDQCLESFTAADGNRVKASTQKFDSTGVMALLCQHDQAIFLANMVTAGEKQFYAYALIAALLCELPECWKVGLLYDVACALQQSLAKWQFMPGWLDRISFGVSIFHAYGATNLQVEYLDEMKQRGTAKWIQERVARANERLFEAEQILGDRSIQYFLAQFKEQRQSKLMGARAVEQILILSETANLLAARLDDLNVELLALAKEGLEVTVSSELKTNIDETKEALHKARNNEMRQSPWINAQLNLHVLRTQLVVKLHAQKFELSSLDHAHANRKLDHNTHAHVDAVVKSRTPAIQSNLKCYNEKIRQLLSMRGKNGIPNDAYVPLEIEPDGLLKMDVNQPVWQDANIADFPNGNVPDWLADESVHTNIRMAQEIINCKQDLLRCRAEYSNLRAWFNAEFKATKKAFDVSADLDVKYFLLIKLHYLDDIGLQWKADTVALPGADSGPEWDVMPQLPLLQKARSRTKTEDLVESVIIDGMSDNASSDDDDGGELEEALSEVDAVVLNALDHVDSWFHAA</sequence>
<feature type="region of interest" description="Disordered" evidence="2">
    <location>
        <begin position="281"/>
        <end position="319"/>
    </location>
</feature>
<dbReference type="EMBL" id="MU129126">
    <property type="protein sequence ID" value="KAF9506044.1"/>
    <property type="molecule type" value="Genomic_DNA"/>
</dbReference>
<dbReference type="PANTHER" id="PTHR33096:SF1">
    <property type="entry name" value="CXC1-LIKE CYSTEINE CLUSTER ASSOCIATED WITH KDZ TRANSPOSASES DOMAIN-CONTAINING PROTEIN"/>
    <property type="match status" value="1"/>
</dbReference>
<evidence type="ECO:0000313" key="4">
    <source>
        <dbReference type="EMBL" id="KAF9506044.1"/>
    </source>
</evidence>
<comment type="caution">
    <text evidence="4">The sequence shown here is derived from an EMBL/GenBank/DDBJ whole genome shotgun (WGS) entry which is preliminary data.</text>
</comment>
<name>A0A9P6AHR0_9AGAM</name>